<evidence type="ECO:0000313" key="4">
    <source>
        <dbReference type="Proteomes" id="UP000198431"/>
    </source>
</evidence>
<evidence type="ECO:0000313" key="1">
    <source>
        <dbReference type="EMBL" id="OXB07045.1"/>
    </source>
</evidence>
<evidence type="ECO:0008006" key="5">
    <source>
        <dbReference type="Google" id="ProtNLM"/>
    </source>
</evidence>
<dbReference type="RefSeq" id="WP_073397931.1">
    <property type="nucleotide sequence ID" value="NZ_FRBX01000007.1"/>
</dbReference>
<dbReference type="Gene3D" id="2.60.40.2340">
    <property type="match status" value="1"/>
</dbReference>
<dbReference type="Proteomes" id="UP000198431">
    <property type="component" value="Unassembled WGS sequence"/>
</dbReference>
<sequence length="341" mass="37907">MNKRINISMFLHTVILLFLSLLFFSCDTEYIDKINTIPGDVIKVSGYTQIESFSLKDTENNAISAALTDNTIIVTWSSHIAIPETIKPEIILGTEATISPASGAEVPFKDGTVYTVTSKAGTTKQYTLKIDFRQQEPSAWTLAGGETYRKGLMQKKTNPARGGTYAIDNLWLSFENTRVYFVSATDQTEYTAEIIFMGSPTVTPYTEYGIYYFLPENMPVGMYDLRIKNGAYTLQNTNVDNRYKISVIEPDTFNTANYGFPVTKQTGETLEVRGGMLNTVTAVELYLNSNATVTYPVEIVSTTSYRAVLKIPAGIPAGTYDRMRFKRGAATSNFAYTVTVK</sequence>
<comment type="caution">
    <text evidence="1">The sequence shown here is derived from an EMBL/GenBank/DDBJ whole genome shotgun (WGS) entry which is preliminary data.</text>
</comment>
<dbReference type="EMBL" id="MUHB01000004">
    <property type="protein sequence ID" value="OXB07045.1"/>
    <property type="molecule type" value="Genomic_DNA"/>
</dbReference>
<gene>
    <name evidence="1" type="ORF">B0A72_04140</name>
    <name evidence="2" type="ORF">SAMN05444387_4278</name>
</gene>
<reference evidence="2 3" key="2">
    <citation type="submission" date="2016-11" db="EMBL/GenBank/DDBJ databases">
        <authorList>
            <person name="Varghese N."/>
            <person name="Submissions S."/>
        </authorList>
    </citation>
    <scope>NUCLEOTIDE SEQUENCE [LARGE SCALE GENOMIC DNA]</scope>
    <source>
        <strain evidence="2 3">DSM 6368</strain>
    </source>
</reference>
<dbReference type="EMBL" id="FRBX01000007">
    <property type="protein sequence ID" value="SHN14191.1"/>
    <property type="molecule type" value="Genomic_DNA"/>
</dbReference>
<dbReference type="AlphaFoldDB" id="A0AB36P743"/>
<keyword evidence="3" id="KW-1185">Reference proteome</keyword>
<name>A0AB36P743_9FLAO</name>
<reference evidence="1 4" key="1">
    <citation type="submission" date="2016-11" db="EMBL/GenBank/DDBJ databases">
        <title>Whole genomes of Flavobacteriaceae.</title>
        <authorList>
            <person name="Stine C."/>
            <person name="Li C."/>
            <person name="Tadesse D."/>
        </authorList>
    </citation>
    <scope>NUCLEOTIDE SEQUENCE [LARGE SCALE GENOMIC DNA]</scope>
    <source>
        <strain evidence="1 4">ATCC 19366</strain>
    </source>
</reference>
<accession>A0AB36P743</accession>
<organism evidence="1 4">
    <name type="scientific">Flavobacterium pectinovorum</name>
    <dbReference type="NCBI Taxonomy" id="29533"/>
    <lineage>
        <taxon>Bacteria</taxon>
        <taxon>Pseudomonadati</taxon>
        <taxon>Bacteroidota</taxon>
        <taxon>Flavobacteriia</taxon>
        <taxon>Flavobacteriales</taxon>
        <taxon>Flavobacteriaceae</taxon>
        <taxon>Flavobacterium</taxon>
    </lineage>
</organism>
<proteinExistence type="predicted"/>
<protein>
    <recommendedName>
        <fullName evidence="5">DUF5018 domain-containing protein</fullName>
    </recommendedName>
</protein>
<dbReference type="Proteomes" id="UP000184216">
    <property type="component" value="Unassembled WGS sequence"/>
</dbReference>
<evidence type="ECO:0000313" key="2">
    <source>
        <dbReference type="EMBL" id="SHN14191.1"/>
    </source>
</evidence>
<evidence type="ECO:0000313" key="3">
    <source>
        <dbReference type="Proteomes" id="UP000184216"/>
    </source>
</evidence>
<dbReference type="PROSITE" id="PS51257">
    <property type="entry name" value="PROKAR_LIPOPROTEIN"/>
    <property type="match status" value="1"/>
</dbReference>